<proteinExistence type="predicted"/>
<organism evidence="1 2">
    <name type="scientific">Thelohanellus kitauei</name>
    <name type="common">Myxosporean</name>
    <dbReference type="NCBI Taxonomy" id="669202"/>
    <lineage>
        <taxon>Eukaryota</taxon>
        <taxon>Metazoa</taxon>
        <taxon>Cnidaria</taxon>
        <taxon>Myxozoa</taxon>
        <taxon>Myxosporea</taxon>
        <taxon>Bivalvulida</taxon>
        <taxon>Platysporina</taxon>
        <taxon>Myxobolidae</taxon>
        <taxon>Thelohanellus</taxon>
    </lineage>
</organism>
<sequence length="124" mass="14303">MLDHSLEGEINDDKQYPLASDFIPSADKYYRNARLSERPKNRRVTHPYTPTKSAANVEIHALFLSIHNEPFISYDTVNTERSRVIFLHLSPTLTYSHNRKVCISTELFKVVASIFFEFITIQGA</sequence>
<comment type="caution">
    <text evidence="1">The sequence shown here is derived from an EMBL/GenBank/DDBJ whole genome shotgun (WGS) entry which is preliminary data.</text>
</comment>
<evidence type="ECO:0000313" key="1">
    <source>
        <dbReference type="EMBL" id="KII61289.1"/>
    </source>
</evidence>
<gene>
    <name evidence="1" type="ORF">RF11_08467</name>
</gene>
<protein>
    <submittedName>
        <fullName evidence="1">Uncharacterized protein</fullName>
    </submittedName>
</protein>
<reference evidence="1 2" key="1">
    <citation type="journal article" date="2014" name="Genome Biol. Evol.">
        <title>The genome of the myxosporean Thelohanellus kitauei shows adaptations to nutrient acquisition within its fish host.</title>
        <authorList>
            <person name="Yang Y."/>
            <person name="Xiong J."/>
            <person name="Zhou Z."/>
            <person name="Huo F."/>
            <person name="Miao W."/>
            <person name="Ran C."/>
            <person name="Liu Y."/>
            <person name="Zhang J."/>
            <person name="Feng J."/>
            <person name="Wang M."/>
            <person name="Wang M."/>
            <person name="Wang L."/>
            <person name="Yao B."/>
        </authorList>
    </citation>
    <scope>NUCLEOTIDE SEQUENCE [LARGE SCALE GENOMIC DNA]</scope>
    <source>
        <strain evidence="1">Wuqing</strain>
    </source>
</reference>
<dbReference type="EMBL" id="JWZT01005348">
    <property type="protein sequence ID" value="KII61289.1"/>
    <property type="molecule type" value="Genomic_DNA"/>
</dbReference>
<evidence type="ECO:0000313" key="2">
    <source>
        <dbReference type="Proteomes" id="UP000031668"/>
    </source>
</evidence>
<dbReference type="Proteomes" id="UP000031668">
    <property type="component" value="Unassembled WGS sequence"/>
</dbReference>
<keyword evidence="2" id="KW-1185">Reference proteome</keyword>
<dbReference type="AlphaFoldDB" id="A0A0C2MAE2"/>
<accession>A0A0C2MAE2</accession>
<name>A0A0C2MAE2_THEKT</name>